<feature type="chain" id="PRO_5003123252" description="F-box associated domain-containing protein" evidence="1">
    <location>
        <begin position="22"/>
        <end position="369"/>
    </location>
</feature>
<keyword evidence="1" id="KW-0732">Signal</keyword>
<gene>
    <name evidence="2" type="ORF">SELMODRAFT_428417</name>
</gene>
<sequence length="369" mass="41700">MVIGAKPWLLFMLARNGFVFGMDVLSGKPRGFFREPRNPWIPTTPDTSIVSCSLGLLLLQDKHGHFTVVNPFTKETKKLPSLDMSSGEEIVYSGMQCSHSASSYKVFTMGVMDADEISGLLYEMSVVQPVDRPIPVPDIREYKQPFMRVYCSETGSWTSITRFPAGFVLPFHLLFKAHQSFIANSVLYCTTNVHNLPGKIARFDIAKLEWIPTLVDIPEDLMVMSFMVDSDGEPMVIVVDKNMSKFSKAVIEQDKLVITEELQVPRDILPTNELMFGMMDVWGFGHALLLYIPVQKSNAWDIKKWDGRSLMYKGNNIKEEPTMQCWFVSLHNSAVYFQCLPEPHLPIGAFVTGAADVLKLVYTPSLRRP</sequence>
<dbReference type="KEGG" id="smo:SELMODRAFT_428417"/>
<evidence type="ECO:0008006" key="4">
    <source>
        <dbReference type="Google" id="ProtNLM"/>
    </source>
</evidence>
<evidence type="ECO:0000256" key="1">
    <source>
        <dbReference type="SAM" id="SignalP"/>
    </source>
</evidence>
<feature type="signal peptide" evidence="1">
    <location>
        <begin position="1"/>
        <end position="21"/>
    </location>
</feature>
<organism evidence="3">
    <name type="scientific">Selaginella moellendorffii</name>
    <name type="common">Spikemoss</name>
    <dbReference type="NCBI Taxonomy" id="88036"/>
    <lineage>
        <taxon>Eukaryota</taxon>
        <taxon>Viridiplantae</taxon>
        <taxon>Streptophyta</taxon>
        <taxon>Embryophyta</taxon>
        <taxon>Tracheophyta</taxon>
        <taxon>Lycopodiopsida</taxon>
        <taxon>Selaginellales</taxon>
        <taxon>Selaginellaceae</taxon>
        <taxon>Selaginella</taxon>
    </lineage>
</organism>
<dbReference type="InterPro" id="IPR050796">
    <property type="entry name" value="SCF_F-box_component"/>
</dbReference>
<dbReference type="PANTHER" id="PTHR31672">
    <property type="entry name" value="BNACNNG10540D PROTEIN"/>
    <property type="match status" value="1"/>
</dbReference>
<accession>D8T2R5</accession>
<dbReference type="HOGENOM" id="CLU_659554_0_0_1"/>
<reference evidence="2 3" key="1">
    <citation type="journal article" date="2011" name="Science">
        <title>The Selaginella genome identifies genetic changes associated with the evolution of vascular plants.</title>
        <authorList>
            <person name="Banks J.A."/>
            <person name="Nishiyama T."/>
            <person name="Hasebe M."/>
            <person name="Bowman J.L."/>
            <person name="Gribskov M."/>
            <person name="dePamphilis C."/>
            <person name="Albert V.A."/>
            <person name="Aono N."/>
            <person name="Aoyama T."/>
            <person name="Ambrose B.A."/>
            <person name="Ashton N.W."/>
            <person name="Axtell M.J."/>
            <person name="Barker E."/>
            <person name="Barker M.S."/>
            <person name="Bennetzen J.L."/>
            <person name="Bonawitz N.D."/>
            <person name="Chapple C."/>
            <person name="Cheng C."/>
            <person name="Correa L.G."/>
            <person name="Dacre M."/>
            <person name="DeBarry J."/>
            <person name="Dreyer I."/>
            <person name="Elias M."/>
            <person name="Engstrom E.M."/>
            <person name="Estelle M."/>
            <person name="Feng L."/>
            <person name="Finet C."/>
            <person name="Floyd S.K."/>
            <person name="Frommer W.B."/>
            <person name="Fujita T."/>
            <person name="Gramzow L."/>
            <person name="Gutensohn M."/>
            <person name="Harholt J."/>
            <person name="Hattori M."/>
            <person name="Heyl A."/>
            <person name="Hirai T."/>
            <person name="Hiwatashi Y."/>
            <person name="Ishikawa M."/>
            <person name="Iwata M."/>
            <person name="Karol K.G."/>
            <person name="Koehler B."/>
            <person name="Kolukisaoglu U."/>
            <person name="Kubo M."/>
            <person name="Kurata T."/>
            <person name="Lalonde S."/>
            <person name="Li K."/>
            <person name="Li Y."/>
            <person name="Litt A."/>
            <person name="Lyons E."/>
            <person name="Manning G."/>
            <person name="Maruyama T."/>
            <person name="Michael T.P."/>
            <person name="Mikami K."/>
            <person name="Miyazaki S."/>
            <person name="Morinaga S."/>
            <person name="Murata T."/>
            <person name="Mueller-Roeber B."/>
            <person name="Nelson D.R."/>
            <person name="Obara M."/>
            <person name="Oguri Y."/>
            <person name="Olmstead R.G."/>
            <person name="Onodera N."/>
            <person name="Petersen B.L."/>
            <person name="Pils B."/>
            <person name="Prigge M."/>
            <person name="Rensing S.A."/>
            <person name="Riano-Pachon D.M."/>
            <person name="Roberts A.W."/>
            <person name="Sato Y."/>
            <person name="Scheller H.V."/>
            <person name="Schulz B."/>
            <person name="Schulz C."/>
            <person name="Shakirov E.V."/>
            <person name="Shibagaki N."/>
            <person name="Shinohara N."/>
            <person name="Shippen D.E."/>
            <person name="Soerensen I."/>
            <person name="Sotooka R."/>
            <person name="Sugimoto N."/>
            <person name="Sugita M."/>
            <person name="Sumikawa N."/>
            <person name="Tanurdzic M."/>
            <person name="Theissen G."/>
            <person name="Ulvskov P."/>
            <person name="Wakazuki S."/>
            <person name="Weng J.K."/>
            <person name="Willats W.W."/>
            <person name="Wipf D."/>
            <person name="Wolf P.G."/>
            <person name="Yang L."/>
            <person name="Zimmer A.D."/>
            <person name="Zhu Q."/>
            <person name="Mitros T."/>
            <person name="Hellsten U."/>
            <person name="Loque D."/>
            <person name="Otillar R."/>
            <person name="Salamov A."/>
            <person name="Schmutz J."/>
            <person name="Shapiro H."/>
            <person name="Lindquist E."/>
            <person name="Lucas S."/>
            <person name="Rokhsar D."/>
            <person name="Grigoriev I.V."/>
        </authorList>
    </citation>
    <scope>NUCLEOTIDE SEQUENCE [LARGE SCALE GENOMIC DNA]</scope>
</reference>
<name>D8T2R5_SELML</name>
<proteinExistence type="predicted"/>
<dbReference type="GO" id="GO:0031146">
    <property type="term" value="P:SCF-dependent proteasomal ubiquitin-dependent protein catabolic process"/>
    <property type="evidence" value="ECO:0000318"/>
    <property type="project" value="GO_Central"/>
</dbReference>
<dbReference type="Gramene" id="EFJ09151">
    <property type="protein sequence ID" value="EFJ09151"/>
    <property type="gene ID" value="SELMODRAFT_428417"/>
</dbReference>
<evidence type="ECO:0000313" key="2">
    <source>
        <dbReference type="EMBL" id="EFJ09151.1"/>
    </source>
</evidence>
<dbReference type="EMBL" id="GL377666">
    <property type="protein sequence ID" value="EFJ09151.1"/>
    <property type="molecule type" value="Genomic_DNA"/>
</dbReference>
<keyword evidence="3" id="KW-1185">Reference proteome</keyword>
<protein>
    <recommendedName>
        <fullName evidence="4">F-box associated domain-containing protein</fullName>
    </recommendedName>
</protein>
<dbReference type="Proteomes" id="UP000001514">
    <property type="component" value="Unassembled WGS sequence"/>
</dbReference>
<evidence type="ECO:0000313" key="3">
    <source>
        <dbReference type="Proteomes" id="UP000001514"/>
    </source>
</evidence>
<dbReference type="AlphaFoldDB" id="D8T2R5"/>
<dbReference type="GO" id="GO:0004842">
    <property type="term" value="F:ubiquitin-protein transferase activity"/>
    <property type="evidence" value="ECO:0000318"/>
    <property type="project" value="GO_Central"/>
</dbReference>
<dbReference type="InParanoid" id="D8T2R5"/>